<gene>
    <name evidence="1" type="ORF">CVT24_012580</name>
</gene>
<sequence>MSASQHLCYPIINVDIIDSIISLLALEAHASRYVFTDLPRWRHTENKATSAGPNISLIARRTLFDCALVCREWLQISRRHTFRYWAFSMDSFTRLTDMSITENNQTTNKDVLQFIATFSPYMRHILLDIDEYHLQHETEIDIGPNKRHRQTIVQGLQDMTTAIDKLEHRSVGERALRIVGCDITSPFINLIRELGAQGSGIFNTLTCLELVHEALLHCSSTVFADTISTHNLPSLRRLRMDESGWSEKYEAASGCNSSQEEEMKVRKEITKGGRSAKAELLDQLYLSDFLGFTYIDWMSNPDITSRITVQQLQFHVNVGLSYMWSGFYSLLQRTSATIVNLEIGSARVDQLTEELSAMFLPSLKTFGLTIRSMHGWFTGPMHPLNDDEEAASKLFLAIKANSVMPHLCTVLIKIGDDSNWIRFPGEIYPKQFAPETVPLLRDDASKSFGSKTIRVNTSGVAFSENDIIRAFGINWERKKRIQWHILDDAFQLLASTTLHQNDTETPSVDGLRALIIPISAGPCFSLAAAQKQVVDSFLKLQFPISVSRVDHKEESDRTRFALDIWDHIISFIPDEHHQTILNLSYVSRDLCITLRRRLFNKISFSLSHKATQPANRTAHFHLAEPLRSPSARLLPVLKSNPGLSEFIRHLEVQVIINPADIPHGKETGYYDDYSITALVPYLTNITTLSFTSRPSRTAFRWALLPESVISAIHPLLSTVSILRAPDLCDLPSRALFYSRTTDLRFLSVGMYGLFSDGKRFSLDVVNRTPPQHKERMDICDSGQLVLRSLTIDSRCDYHHWNPFPHWLIYDNPSFPITTSHLEELSFTQRQYILGPRHGFQKMLQRCAKTLQRLSLPPGYNIEETMRCKLTWKASQRIVYKGDVPDLSPLINLKYHRMTGFMRFSGDEYFTTSIPFVIKTLKTLPTCVDGTTSLMELWIDLDMENFEDQLVKQLDWSHFADFFLQTPRFGYLQRITISVATLANNIPRRNVPAARLQPSSTVMDTLRQNPGLKRLSDVGLLSIQPAVE</sequence>
<evidence type="ECO:0000313" key="1">
    <source>
        <dbReference type="EMBL" id="PPR03340.1"/>
    </source>
</evidence>
<keyword evidence="2" id="KW-1185">Reference proteome</keyword>
<comment type="caution">
    <text evidence="1">The sequence shown here is derived from an EMBL/GenBank/DDBJ whole genome shotgun (WGS) entry which is preliminary data.</text>
</comment>
<name>A0A409YJZ2_9AGAR</name>
<dbReference type="AlphaFoldDB" id="A0A409YJZ2"/>
<dbReference type="Proteomes" id="UP000284842">
    <property type="component" value="Unassembled WGS sequence"/>
</dbReference>
<dbReference type="EMBL" id="NHTK01001073">
    <property type="protein sequence ID" value="PPR03340.1"/>
    <property type="molecule type" value="Genomic_DNA"/>
</dbReference>
<reference evidence="1 2" key="1">
    <citation type="journal article" date="2018" name="Evol. Lett.">
        <title>Horizontal gene cluster transfer increased hallucinogenic mushroom diversity.</title>
        <authorList>
            <person name="Reynolds H.T."/>
            <person name="Vijayakumar V."/>
            <person name="Gluck-Thaler E."/>
            <person name="Korotkin H.B."/>
            <person name="Matheny P.B."/>
            <person name="Slot J.C."/>
        </authorList>
    </citation>
    <scope>NUCLEOTIDE SEQUENCE [LARGE SCALE GENOMIC DNA]</scope>
    <source>
        <strain evidence="1 2">2629</strain>
    </source>
</reference>
<dbReference type="InParanoid" id="A0A409YJZ2"/>
<evidence type="ECO:0000313" key="2">
    <source>
        <dbReference type="Proteomes" id="UP000284842"/>
    </source>
</evidence>
<protein>
    <submittedName>
        <fullName evidence="1">Uncharacterized protein</fullName>
    </submittedName>
</protein>
<dbReference type="OrthoDB" id="10469796at2759"/>
<proteinExistence type="predicted"/>
<organism evidence="1 2">
    <name type="scientific">Panaeolus cyanescens</name>
    <dbReference type="NCBI Taxonomy" id="181874"/>
    <lineage>
        <taxon>Eukaryota</taxon>
        <taxon>Fungi</taxon>
        <taxon>Dikarya</taxon>
        <taxon>Basidiomycota</taxon>
        <taxon>Agaricomycotina</taxon>
        <taxon>Agaricomycetes</taxon>
        <taxon>Agaricomycetidae</taxon>
        <taxon>Agaricales</taxon>
        <taxon>Agaricineae</taxon>
        <taxon>Galeropsidaceae</taxon>
        <taxon>Panaeolus</taxon>
    </lineage>
</organism>
<accession>A0A409YJZ2</accession>